<reference evidence="2 3" key="1">
    <citation type="submission" date="2015-08" db="EMBL/GenBank/DDBJ databases">
        <title>Complete genome sequence of Rufibacter tibetensis strain 1351t, a radiation-resistant bacterium from tibet plateau.</title>
        <authorList>
            <person name="Dai J."/>
        </authorList>
    </citation>
    <scope>NUCLEOTIDE SEQUENCE [LARGE SCALE GENOMIC DNA]</scope>
    <source>
        <strain evidence="2 3">1351</strain>
        <plasmid evidence="2 3">1</plasmid>
    </source>
</reference>
<dbReference type="PATRIC" id="fig|512763.3.peg.4857"/>
<dbReference type="InterPro" id="IPR008969">
    <property type="entry name" value="CarboxyPept-like_regulatory"/>
</dbReference>
<geneLocation type="plasmid" evidence="2 3">
    <name>1</name>
</geneLocation>
<dbReference type="OrthoDB" id="1682379at2"/>
<evidence type="ECO:0000259" key="1">
    <source>
        <dbReference type="Pfam" id="PF14905"/>
    </source>
</evidence>
<keyword evidence="2" id="KW-0614">Plasmid</keyword>
<dbReference type="EMBL" id="CP012644">
    <property type="protein sequence ID" value="ALJ01723.1"/>
    <property type="molecule type" value="Genomic_DNA"/>
</dbReference>
<dbReference type="Gene3D" id="2.60.40.1120">
    <property type="entry name" value="Carboxypeptidase-like, regulatory domain"/>
    <property type="match status" value="1"/>
</dbReference>
<dbReference type="SUPFAM" id="SSF56935">
    <property type="entry name" value="Porins"/>
    <property type="match status" value="1"/>
</dbReference>
<protein>
    <recommendedName>
        <fullName evidence="1">Outer membrane protein beta-barrel domain-containing protein</fullName>
    </recommendedName>
</protein>
<proteinExistence type="predicted"/>
<dbReference type="Proteomes" id="UP000061382">
    <property type="component" value="Plasmid 1"/>
</dbReference>
<dbReference type="Pfam" id="PF14905">
    <property type="entry name" value="OMP_b-brl_3"/>
    <property type="match status" value="1"/>
</dbReference>
<dbReference type="KEGG" id="rti:DC20_22025"/>
<keyword evidence="3" id="KW-1185">Reference proteome</keyword>
<sequence length="928" mass="104492">MSEHPKQIHLPGGKCKVPKSLLPLALFFLFSVIQVGAQSIAVTGTIQNAADSTALPGAIVLLQQSDVTSPAAASTDVDGKFRFERIAPGEYIVKVTYFGFKSLTKSVRVDQRSVDLGTLLLQEEPTAIREILIIGHMALGEQLGDTTQFNAGAFKVNPSASAEDLVQKMPGITIQDGKIQAQGEDVQEILVDGKRFFEGDVDAALRNLPAEVIQNIQIFDKQSDQAEFSGFNDGKRARTINIVTKPERRRGQFGQASAGYGTDSRYMLGASVNFFSGHRRLTVTGIRNNINVSDYSIGETPGGGMRGRRGGSNGIITSNRIGLNFSDEWRGRIEISGNYVLDYKQFEQGQRKERNYFLSATSADSGRVYSENSNSLNADTRQRFTMRLKYAMNDRNEILFKPNFSIRTGNSDTYFFGRTSNGNGPINQTENNAYGNEAGLEGESDLHFRHRFTKKGRTFSTSLKNNFSTGEGESYRVAENIFHNQENPFETLDQYRNNDSRGYAWEANASFTEPIGRNARMQLEYQISNKVDDADRRTFYLAEQTGHYTLLDTTLSNSFKSDYLTQQIKFGYQYNAKRFRLEGKAELQKAKLENNQEFPQAYGMERVFYSVLPSAELEYTFSASRNLRLEYQTNTTAPSFSQLQDVIDQSNPLHIRSGNPDLKQSYQNRISLRYRGFNPQTNKVFYVGLRGSITQNNITNSTVIADRAIALSDEVELKEGSQFTRPVNLDEDYWDLRTFFNYGQPVHFIKSKVSFSGSVGFSKRPGIINERTNISKATNFRLGVSLSSNISEEVDFNLSTNSNYNMVENTLLPQKNNNYFNQSTNLKYTWAFLNGFVYRTELNHQFNAGLSAGYDNSYLLWNMSLSKKVFADKSGEISLSVNDLLEQNNSITRNVTELYIEDVQSSILQRFLMLTFTYSIKNFAGGTK</sequence>
<evidence type="ECO:0000313" key="3">
    <source>
        <dbReference type="Proteomes" id="UP000061382"/>
    </source>
</evidence>
<organism evidence="2 3">
    <name type="scientific">Rufibacter tibetensis</name>
    <dbReference type="NCBI Taxonomy" id="512763"/>
    <lineage>
        <taxon>Bacteria</taxon>
        <taxon>Pseudomonadati</taxon>
        <taxon>Bacteroidota</taxon>
        <taxon>Cytophagia</taxon>
        <taxon>Cytophagales</taxon>
        <taxon>Hymenobacteraceae</taxon>
        <taxon>Rufibacter</taxon>
    </lineage>
</organism>
<dbReference type="AlphaFoldDB" id="A0A0P0CY33"/>
<dbReference type="Pfam" id="PF13620">
    <property type="entry name" value="CarboxypepD_reg"/>
    <property type="match status" value="1"/>
</dbReference>
<feature type="domain" description="Outer membrane protein beta-barrel" evidence="1">
    <location>
        <begin position="450"/>
        <end position="918"/>
    </location>
</feature>
<dbReference type="InterPro" id="IPR041700">
    <property type="entry name" value="OMP_b-brl_3"/>
</dbReference>
<dbReference type="SUPFAM" id="SSF49464">
    <property type="entry name" value="Carboxypeptidase regulatory domain-like"/>
    <property type="match status" value="1"/>
</dbReference>
<gene>
    <name evidence="2" type="ORF">DC20_22025</name>
</gene>
<evidence type="ECO:0000313" key="2">
    <source>
        <dbReference type="EMBL" id="ALJ01723.1"/>
    </source>
</evidence>
<name>A0A0P0CY33_9BACT</name>
<accession>A0A0P0CY33</accession>